<accession>A0A1W1BCY4</accession>
<keyword evidence="3 6" id="KW-0812">Transmembrane</keyword>
<feature type="transmembrane region" description="Helical" evidence="6">
    <location>
        <begin position="67"/>
        <end position="91"/>
    </location>
</feature>
<feature type="transmembrane region" description="Helical" evidence="6">
    <location>
        <begin position="227"/>
        <end position="245"/>
    </location>
</feature>
<evidence type="ECO:0000256" key="5">
    <source>
        <dbReference type="ARBA" id="ARBA00023136"/>
    </source>
</evidence>
<organism evidence="8">
    <name type="scientific">hydrothermal vent metagenome</name>
    <dbReference type="NCBI Taxonomy" id="652676"/>
    <lineage>
        <taxon>unclassified sequences</taxon>
        <taxon>metagenomes</taxon>
        <taxon>ecological metagenomes</taxon>
    </lineage>
</organism>
<feature type="domain" description="CstA N-terminal" evidence="7">
    <location>
        <begin position="3"/>
        <end position="200"/>
    </location>
</feature>
<evidence type="ECO:0000256" key="2">
    <source>
        <dbReference type="ARBA" id="ARBA00022475"/>
    </source>
</evidence>
<feature type="transmembrane region" description="Helical" evidence="6">
    <location>
        <begin position="360"/>
        <end position="381"/>
    </location>
</feature>
<feature type="transmembrane region" description="Helical" evidence="6">
    <location>
        <begin position="387"/>
        <end position="405"/>
    </location>
</feature>
<dbReference type="GO" id="GO:0009267">
    <property type="term" value="P:cellular response to starvation"/>
    <property type="evidence" value="ECO:0007669"/>
    <property type="project" value="InterPro"/>
</dbReference>
<evidence type="ECO:0000256" key="1">
    <source>
        <dbReference type="ARBA" id="ARBA00004651"/>
    </source>
</evidence>
<keyword evidence="2" id="KW-1003">Cell membrane</keyword>
<gene>
    <name evidence="8" type="ORF">MNB_SV-6-1481</name>
</gene>
<dbReference type="GO" id="GO:0005886">
    <property type="term" value="C:plasma membrane"/>
    <property type="evidence" value="ECO:0007669"/>
    <property type="project" value="UniProtKB-SubCell"/>
</dbReference>
<reference evidence="8" key="1">
    <citation type="submission" date="2016-10" db="EMBL/GenBank/DDBJ databases">
        <authorList>
            <person name="de Groot N.N."/>
        </authorList>
    </citation>
    <scope>NUCLEOTIDE SEQUENCE</scope>
</reference>
<keyword evidence="5 6" id="KW-0472">Membrane</keyword>
<dbReference type="InterPro" id="IPR051605">
    <property type="entry name" value="CstA"/>
</dbReference>
<feature type="transmembrane region" description="Helical" evidence="6">
    <location>
        <begin position="266"/>
        <end position="289"/>
    </location>
</feature>
<dbReference type="AlphaFoldDB" id="A0A1W1BCY4"/>
<feature type="transmembrane region" description="Helical" evidence="6">
    <location>
        <begin position="129"/>
        <end position="148"/>
    </location>
</feature>
<dbReference type="PANTHER" id="PTHR30252:SF4">
    <property type="entry name" value="CARBON STARVATION"/>
    <property type="match status" value="1"/>
</dbReference>
<feature type="transmembrane region" description="Helical" evidence="6">
    <location>
        <begin position="160"/>
        <end position="177"/>
    </location>
</feature>
<comment type="subcellular location">
    <subcellularLocation>
        <location evidence="1">Cell membrane</location>
        <topology evidence="1">Multi-pass membrane protein</topology>
    </subcellularLocation>
</comment>
<feature type="transmembrane region" description="Helical" evidence="6">
    <location>
        <begin position="184"/>
        <end position="205"/>
    </location>
</feature>
<name>A0A1W1BCY4_9ZZZZ</name>
<evidence type="ECO:0000256" key="4">
    <source>
        <dbReference type="ARBA" id="ARBA00022989"/>
    </source>
</evidence>
<proteinExistence type="predicted"/>
<sequence length="470" mass="51024">MITFILSFVALFLGFMMYGRIVERVFGIEEDRVTPAIRLEDGVDFVPLPGWKIFMIQFLNISGLGPIFGAIAGAMFGPVAFLWIVLGGIVAGGVHDFMSGMLSVRNDGRSVAELVGHYLGEPYRVAMRIISIVLLLLVGVVFVMGPAAILHDLTSVDTTILMGIIFIYYVIATLIPVDKIIGKIYPFFGAVLLFMAIGVGGSLIFEDYHIPELIGNMHNFHANSDEIPIFPVLFITIACGAISGFHATQSPLMARCITNEKQARSVFYGAMLAESIVALIWAAAAMVIFGDVNGLNASGENPASIVNKVSTTMLGSFGGALAILGVVVAPITSGDTAFRSARLAIADSFRYSQKELTNRLYISIPLFVIALVITQVDFSVIWRYFGFTNQLIATMVLWASSAYLVSEGRNYLLTLIPAIFMTSVVTTFLLMSKIGFNLPIELSQYMGVAVAIVLGIIFLAVKDRVYKVQS</sequence>
<dbReference type="PANTHER" id="PTHR30252">
    <property type="entry name" value="INNER MEMBRANE PEPTIDE TRANSPORTER"/>
    <property type="match status" value="1"/>
</dbReference>
<evidence type="ECO:0000256" key="3">
    <source>
        <dbReference type="ARBA" id="ARBA00022692"/>
    </source>
</evidence>
<evidence type="ECO:0000256" key="6">
    <source>
        <dbReference type="SAM" id="Phobius"/>
    </source>
</evidence>
<protein>
    <submittedName>
        <fullName evidence="8">Carbon starvation protein A</fullName>
    </submittedName>
</protein>
<dbReference type="Pfam" id="PF02554">
    <property type="entry name" value="CstA"/>
    <property type="match status" value="2"/>
</dbReference>
<evidence type="ECO:0000313" key="8">
    <source>
        <dbReference type="EMBL" id="SFV51406.1"/>
    </source>
</evidence>
<feature type="transmembrane region" description="Helical" evidence="6">
    <location>
        <begin position="309"/>
        <end position="332"/>
    </location>
</feature>
<evidence type="ECO:0000259" key="7">
    <source>
        <dbReference type="Pfam" id="PF02554"/>
    </source>
</evidence>
<keyword evidence="4 6" id="KW-1133">Transmembrane helix</keyword>
<feature type="domain" description="CstA N-terminal" evidence="7">
    <location>
        <begin position="303"/>
        <end position="425"/>
    </location>
</feature>
<dbReference type="EMBL" id="FPHC01000022">
    <property type="protein sequence ID" value="SFV51406.1"/>
    <property type="molecule type" value="Genomic_DNA"/>
</dbReference>
<feature type="transmembrane region" description="Helical" evidence="6">
    <location>
        <begin position="442"/>
        <end position="461"/>
    </location>
</feature>
<dbReference type="InterPro" id="IPR003706">
    <property type="entry name" value="CstA_N"/>
</dbReference>
<feature type="transmembrane region" description="Helical" evidence="6">
    <location>
        <begin position="412"/>
        <end position="436"/>
    </location>
</feature>